<dbReference type="InterPro" id="IPR008042">
    <property type="entry name" value="Retrotrans_Pao"/>
</dbReference>
<dbReference type="Pfam" id="PF05380">
    <property type="entry name" value="Peptidase_A17"/>
    <property type="match status" value="1"/>
</dbReference>
<dbReference type="GeneID" id="112452326"/>
<dbReference type="Gene3D" id="1.10.340.70">
    <property type="match status" value="1"/>
</dbReference>
<dbReference type="InterPro" id="IPR043502">
    <property type="entry name" value="DNA/RNA_pol_sf"/>
</dbReference>
<dbReference type="Pfam" id="PF17921">
    <property type="entry name" value="Integrase_H2C2"/>
    <property type="match status" value="1"/>
</dbReference>
<dbReference type="SUPFAM" id="SSF53098">
    <property type="entry name" value="Ribonuclease H-like"/>
    <property type="match status" value="1"/>
</dbReference>
<dbReference type="PROSITE" id="PS50994">
    <property type="entry name" value="INTEGRASE"/>
    <property type="match status" value="1"/>
</dbReference>
<evidence type="ECO:0000259" key="2">
    <source>
        <dbReference type="PROSITE" id="PS50994"/>
    </source>
</evidence>
<dbReference type="GO" id="GO:0003676">
    <property type="term" value="F:nucleic acid binding"/>
    <property type="evidence" value="ECO:0007669"/>
    <property type="project" value="InterPro"/>
</dbReference>
<feature type="region of interest" description="Disordered" evidence="1">
    <location>
        <begin position="1"/>
        <end position="32"/>
    </location>
</feature>
<dbReference type="SUPFAM" id="SSF56672">
    <property type="entry name" value="DNA/RNA polymerases"/>
    <property type="match status" value="1"/>
</dbReference>
<evidence type="ECO:0000256" key="1">
    <source>
        <dbReference type="SAM" id="MobiDB-lite"/>
    </source>
</evidence>
<dbReference type="InterPro" id="IPR041588">
    <property type="entry name" value="Integrase_H2C2"/>
</dbReference>
<dbReference type="InterPro" id="IPR001584">
    <property type="entry name" value="Integrase_cat-core"/>
</dbReference>
<dbReference type="PANTHER" id="PTHR47331">
    <property type="entry name" value="PHD-TYPE DOMAIN-CONTAINING PROTEIN"/>
    <property type="match status" value="1"/>
</dbReference>
<dbReference type="Gene3D" id="3.30.420.10">
    <property type="entry name" value="Ribonuclease H-like superfamily/Ribonuclease H"/>
    <property type="match status" value="1"/>
</dbReference>
<dbReference type="GO" id="GO:0042575">
    <property type="term" value="C:DNA polymerase complex"/>
    <property type="evidence" value="ECO:0007669"/>
    <property type="project" value="UniProtKB-ARBA"/>
</dbReference>
<sequence>MPDPAKDATGGKSPPLLKLPEDKRTSDRQASPVRLSAELTLKVRTQMNRIATVRKIGETLPSSVEDTSVDEILQISIQLEEVHKAFLKEHAYFEVSWPAALVDHEYFSNDAFAVEAEECMTARRALAKLKGALAEKIAPSTAPVAAQPSQSQQRLPDISIPSFKGVYEAWPTYRDLFKAVIYDSQRLTDVEKFHYLRLSLEGTPAQLISGLPLTADSLKPSWEMLVDRYENKRLLIQSYLDQLFASSTPVQKNAAALDKLLNTFKEGIKGLQSLGVSQDLGDCVLVYQLSRQLDRQTKEQWETSLGAAREYPRFEKLEQFLTSRARALERIESTTSSGSSAVVASTARRSSTAHLAAAQPARTNTSAGSTEYPCDCCNGTHFVVTCPKFRELSPGDRQKLAISRRLCFNCLGRHNVRSCKSSRGCKKCTCRHHTMLHEAHQSDSSSKPTTSSASTLTNILPSFNAAPQEWPHLTKLTLADPDFLTPRPVDIIIGADSYGQIIKPNIIKQDILMPIAQLSIFGWLVLGPVDTSSSASAAVHHASIQEREDALYELLSRFWTQEEVPASNNPELTPDEQRCEEHFQSTVSRDSTGRYTVRLPLISSPDTLGNSYLTAHRCLKSLQRRFSRDDNYRRLYHQFMTEYRDLNHMKKASPVSSQQPQYYLPHHGVLKPDSATTKLRVVFNGSSASTSGRSLNDIMHTGAKLHLDVTDVLLWIRQFRHLVATDITKMYRQINVHEDDWNLQRILWLDELLNEVAYYLTTVTYGTKAAPFLAVRTLLQLVEDEGHNFPLAVPSILQGRYVDDIFGGADTVQQLIKIALQLKNLCRAGGFPLAKWHATHPDVLTAVQAEKDQGSQITFDDCATKILGLRWLPQEDSFAFATRISSHTDHLTKRLVLSEVAQIFDPLGFASPVVIKAKMLLQELWLHKLQWDEPLPSQLSSRWLIIRKELTSLRKISIPRWYNTWSSSTVEFHGFSDASQLAMAAVVFITVHGSNGTTISLVCSKTKVAPLKRLTIPRLELTAALLLSRLMQYVQATLKLNVTATHLWTDSVVTLTWIKSHASRWKDFVRNRVSQIQELTANAHWKYVPGTSNPADCASRGLSTAQLQSHSLWWTGPPWILTPEAWPSQPALSDELSAHEARPGIALHAAASQPDYHWDLIYRYSTLNKLLKITALCFRFISLLGNHRRKPLDLHSALEEARLFWIKATQAAYFTHEIKMLTANSRLPTAHAFSRLTAYMDAQGIIRVGGRLNQSALAQDSKHQAILPRHSQLSTLIISHAHLRTLHGGTQLTLAHVRQSYWIIGGRAPVKSHILRCVVCARQRGIRAHQLMGQLPLSRVTPSRPFTHTGVDYAGPLTIKTWKGRGAKTYKGWICVFVCFSTSAIHLEVVSDYSSEGFIAAFRRFSARRGIAQTIYSDCGTTFIGADAALKKMFIQSSQEHQRIAHILQQDCTRWEFNPPGAPHMGGKWEAVVKSVKFHLRRTIGETLLTTEELTTLLTQIEAILNSRPLEPLSDDPEDVSALTPGHFLIGGPLTTIPEPSLIDLATSRLSRWQLIQQRVQHFWAQWSVHYLQRQQAISKWHHPNNNIKVGSIVLLTDERSPPCKWPLARVTALHPGKDGLTRVVTLKTATTTLTRPSAKLAILPISTE</sequence>
<dbReference type="InterPro" id="IPR005312">
    <property type="entry name" value="DUF1759"/>
</dbReference>
<dbReference type="GO" id="GO:0015074">
    <property type="term" value="P:DNA integration"/>
    <property type="evidence" value="ECO:0007669"/>
    <property type="project" value="InterPro"/>
</dbReference>
<reference evidence="4" key="1">
    <citation type="submission" date="2025-08" db="UniProtKB">
        <authorList>
            <consortium name="RefSeq"/>
        </authorList>
    </citation>
    <scope>IDENTIFICATION</scope>
    <source>
        <tissue evidence="4">Whole body</tissue>
    </source>
</reference>
<name>A0A6J1PFP9_9HYME</name>
<dbReference type="OrthoDB" id="7550343at2759"/>
<gene>
    <name evidence="4" type="primary">LOC112452326</name>
</gene>
<organism evidence="3 4">
    <name type="scientific">Temnothorax curvispinosus</name>
    <dbReference type="NCBI Taxonomy" id="300111"/>
    <lineage>
        <taxon>Eukaryota</taxon>
        <taxon>Metazoa</taxon>
        <taxon>Ecdysozoa</taxon>
        <taxon>Arthropoda</taxon>
        <taxon>Hexapoda</taxon>
        <taxon>Insecta</taxon>
        <taxon>Pterygota</taxon>
        <taxon>Neoptera</taxon>
        <taxon>Endopterygota</taxon>
        <taxon>Hymenoptera</taxon>
        <taxon>Apocrita</taxon>
        <taxon>Aculeata</taxon>
        <taxon>Formicoidea</taxon>
        <taxon>Formicidae</taxon>
        <taxon>Myrmicinae</taxon>
        <taxon>Temnothorax</taxon>
    </lineage>
</organism>
<dbReference type="RefSeq" id="XP_024868226.1">
    <property type="nucleotide sequence ID" value="XM_025012458.1"/>
</dbReference>
<accession>A0A6J1PFP9</accession>
<dbReference type="GO" id="GO:0071897">
    <property type="term" value="P:DNA biosynthetic process"/>
    <property type="evidence" value="ECO:0007669"/>
    <property type="project" value="UniProtKB-ARBA"/>
</dbReference>
<feature type="domain" description="Integrase catalytic" evidence="2">
    <location>
        <begin position="1341"/>
        <end position="1533"/>
    </location>
</feature>
<dbReference type="PANTHER" id="PTHR47331:SF1">
    <property type="entry name" value="GAG-LIKE PROTEIN"/>
    <property type="match status" value="1"/>
</dbReference>
<evidence type="ECO:0000313" key="3">
    <source>
        <dbReference type="Proteomes" id="UP000504618"/>
    </source>
</evidence>
<dbReference type="Pfam" id="PF03564">
    <property type="entry name" value="DUF1759"/>
    <property type="match status" value="1"/>
</dbReference>
<dbReference type="InterPro" id="IPR036397">
    <property type="entry name" value="RNaseH_sf"/>
</dbReference>
<dbReference type="InterPro" id="IPR040676">
    <property type="entry name" value="DUF5641"/>
</dbReference>
<protein>
    <submittedName>
        <fullName evidence="4">Uncharacterized protein LOC112452326</fullName>
    </submittedName>
</protein>
<dbReference type="Proteomes" id="UP000504618">
    <property type="component" value="Unplaced"/>
</dbReference>
<dbReference type="InterPro" id="IPR012337">
    <property type="entry name" value="RNaseH-like_sf"/>
</dbReference>
<evidence type="ECO:0000313" key="4">
    <source>
        <dbReference type="RefSeq" id="XP_024868226.1"/>
    </source>
</evidence>
<dbReference type="Pfam" id="PF18701">
    <property type="entry name" value="DUF5641"/>
    <property type="match status" value="1"/>
</dbReference>
<keyword evidence="3" id="KW-1185">Reference proteome</keyword>
<proteinExistence type="predicted"/>